<dbReference type="OrthoDB" id="3051796at2759"/>
<gene>
    <name evidence="2" type="ORF">BD626DRAFT_464485</name>
</gene>
<evidence type="ECO:0000313" key="2">
    <source>
        <dbReference type="EMBL" id="TRM57830.1"/>
    </source>
</evidence>
<evidence type="ECO:0000313" key="3">
    <source>
        <dbReference type="Proteomes" id="UP000320762"/>
    </source>
</evidence>
<accession>A0A550BZ52</accession>
<feature type="non-terminal residue" evidence="2">
    <location>
        <position position="403"/>
    </location>
</feature>
<dbReference type="AlphaFoldDB" id="A0A550BZ52"/>
<organism evidence="2 3">
    <name type="scientific">Schizophyllum amplum</name>
    <dbReference type="NCBI Taxonomy" id="97359"/>
    <lineage>
        <taxon>Eukaryota</taxon>
        <taxon>Fungi</taxon>
        <taxon>Dikarya</taxon>
        <taxon>Basidiomycota</taxon>
        <taxon>Agaricomycotina</taxon>
        <taxon>Agaricomycetes</taxon>
        <taxon>Agaricomycetidae</taxon>
        <taxon>Agaricales</taxon>
        <taxon>Schizophyllaceae</taxon>
        <taxon>Schizophyllum</taxon>
    </lineage>
</organism>
<protein>
    <submittedName>
        <fullName evidence="2">Uncharacterized protein</fullName>
    </submittedName>
</protein>
<evidence type="ECO:0000256" key="1">
    <source>
        <dbReference type="SAM" id="Coils"/>
    </source>
</evidence>
<keyword evidence="3" id="KW-1185">Reference proteome</keyword>
<dbReference type="STRING" id="97359.A0A550BZ52"/>
<keyword evidence="1" id="KW-0175">Coiled coil</keyword>
<dbReference type="Gene3D" id="1.20.1280.50">
    <property type="match status" value="1"/>
</dbReference>
<reference evidence="2 3" key="1">
    <citation type="journal article" date="2019" name="New Phytol.">
        <title>Comparative genomics reveals unique wood-decay strategies and fruiting body development in the Schizophyllaceae.</title>
        <authorList>
            <person name="Almasi E."/>
            <person name="Sahu N."/>
            <person name="Krizsan K."/>
            <person name="Balint B."/>
            <person name="Kovacs G.M."/>
            <person name="Kiss B."/>
            <person name="Cseklye J."/>
            <person name="Drula E."/>
            <person name="Henrissat B."/>
            <person name="Nagy I."/>
            <person name="Chovatia M."/>
            <person name="Adam C."/>
            <person name="LaButti K."/>
            <person name="Lipzen A."/>
            <person name="Riley R."/>
            <person name="Grigoriev I.V."/>
            <person name="Nagy L.G."/>
        </authorList>
    </citation>
    <scope>NUCLEOTIDE SEQUENCE [LARGE SCALE GENOMIC DNA]</scope>
    <source>
        <strain evidence="2 3">NL-1724</strain>
    </source>
</reference>
<proteinExistence type="predicted"/>
<name>A0A550BZ52_9AGAR</name>
<feature type="coiled-coil region" evidence="1">
    <location>
        <begin position="36"/>
        <end position="63"/>
    </location>
</feature>
<dbReference type="EMBL" id="VDMD01000042">
    <property type="protein sequence ID" value="TRM57830.1"/>
    <property type="molecule type" value="Genomic_DNA"/>
</dbReference>
<comment type="caution">
    <text evidence="2">The sequence shown here is derived from an EMBL/GenBank/DDBJ whole genome shotgun (WGS) entry which is preliminary data.</text>
</comment>
<sequence>MDPEPSFVDQITTVIALQCGHSELSREARRSIEERSNDLRSERQLITAEVKRLQAEIRRLFDRRGNVDRALGVNQMLLAPIHRLPPELLSEVFQHAVLRIEFSDRWIRFLDRVLCRVCVTWRDVARGTPFLWTSIEVGYLRNANNPLFRLQLRLSRGLPLRLLALARFRSLPFCEPFFTKLSDADAARLECMEVRDSGCRLSRLPARRFNDLRMADVTIADDHDLHALDFLDHAPALRDFTVTLEYECPDTEVLQGFPIPHFPLFSCLTRLSLGFYNGFPVSAFIETLSQYAPSLHEISMRSRSKTDWEETAPSTICEMTALRTAVLNMYTHKLLRYIDAPVLDTVAFHGDINCNTDPTESLLDLLTRSRPPLRAFSLTGLLRGTAGNLLQCLEKMEGLRELR</sequence>
<dbReference type="Proteomes" id="UP000320762">
    <property type="component" value="Unassembled WGS sequence"/>
</dbReference>